<dbReference type="OrthoDB" id="5289858at2"/>
<dbReference type="RefSeq" id="WP_096722160.1">
    <property type="nucleotide sequence ID" value="NZ_MTZV01000004.1"/>
</dbReference>
<comment type="caution">
    <text evidence="2">The sequence shown here is derived from an EMBL/GenBank/DDBJ whole genome shotgun (WGS) entry which is preliminary data.</text>
</comment>
<feature type="chain" id="PRO_5012833550" description="DUF3443 domain-containing protein" evidence="1">
    <location>
        <begin position="21"/>
        <end position="416"/>
    </location>
</feature>
<dbReference type="Pfam" id="PF11925">
    <property type="entry name" value="DUF3443"/>
    <property type="match status" value="1"/>
</dbReference>
<dbReference type="EMBL" id="MTZV01000004">
    <property type="protein sequence ID" value="PCE26305.1"/>
    <property type="molecule type" value="Genomic_DNA"/>
</dbReference>
<name>A0A2A4EZL5_9BURK</name>
<dbReference type="AlphaFoldDB" id="A0A2A4EZL5"/>
<dbReference type="InterPro" id="IPR021847">
    <property type="entry name" value="DUF3443"/>
</dbReference>
<evidence type="ECO:0000313" key="3">
    <source>
        <dbReference type="Proteomes" id="UP000218022"/>
    </source>
</evidence>
<evidence type="ECO:0000256" key="1">
    <source>
        <dbReference type="SAM" id="SignalP"/>
    </source>
</evidence>
<evidence type="ECO:0000313" key="2">
    <source>
        <dbReference type="EMBL" id="PCE26305.1"/>
    </source>
</evidence>
<evidence type="ECO:0008006" key="4">
    <source>
        <dbReference type="Google" id="ProtNLM"/>
    </source>
</evidence>
<protein>
    <recommendedName>
        <fullName evidence="4">DUF3443 domain-containing protein</fullName>
    </recommendedName>
</protein>
<accession>A0A2A4EZL5</accession>
<reference evidence="2 3" key="1">
    <citation type="submission" date="2017-01" db="EMBL/GenBank/DDBJ databases">
        <title>Whole-Genome Shotgun Sequencing of Two beta-Proteobacterial Species in Search of the Bulgecin Biosynthetic Cluster.</title>
        <authorList>
            <person name="Horsman M.E."/>
            <person name="Marous D.R."/>
            <person name="Li R."/>
            <person name="Oliver R.A."/>
            <person name="Byun B."/>
            <person name="Emrich S.J."/>
            <person name="Boggess B."/>
            <person name="Townsend C.A."/>
            <person name="Mobashery S."/>
        </authorList>
    </citation>
    <scope>NUCLEOTIDE SEQUENCE [LARGE SCALE GENOMIC DNA]</scope>
    <source>
        <strain evidence="2 3">ATCC 31363</strain>
    </source>
</reference>
<proteinExistence type="predicted"/>
<organism evidence="2 3">
    <name type="scientific">Paraburkholderia acidicola</name>
    <dbReference type="NCBI Taxonomy" id="1912599"/>
    <lineage>
        <taxon>Bacteria</taxon>
        <taxon>Pseudomonadati</taxon>
        <taxon>Pseudomonadota</taxon>
        <taxon>Betaproteobacteria</taxon>
        <taxon>Burkholderiales</taxon>
        <taxon>Burkholderiaceae</taxon>
        <taxon>Paraburkholderia</taxon>
    </lineage>
</organism>
<feature type="signal peptide" evidence="1">
    <location>
        <begin position="1"/>
        <end position="20"/>
    </location>
</feature>
<gene>
    <name evidence="2" type="ORF">BWP39_17450</name>
</gene>
<dbReference type="Proteomes" id="UP000218022">
    <property type="component" value="Unassembled WGS sequence"/>
</dbReference>
<keyword evidence="1" id="KW-0732">Signal</keyword>
<sequence>MQTVQSTVRIKTQWVRWVQAAGLAIAAACIGGCGGGGGSSGGGGGTPITPVGGNQVALTVNSGVANVVNIPTVSVTVCAPGSTSNCQTINNIQVDTGSYGLRVLSSALTSSLSSGLPVTTVGSSQIAECAQFAIGYTWGTVRTANVTIGSETASSIPVQIIGDLASSTVPATGCANGPAQNTASNLGANGILGIGVAPNDCGTTCATSANNSIYYACPSGANCTRTTLPATQQVANPVPHFPVDNNGVVLQMPSISGAGASSASGTLTFGIGTQSNNTLTASQTFTTNSAGNMVSSTFNGNTVTAFLDSGSNAYFLSDQTLTPCTNSNYTGFYCPSSPTSRTATLVGLNGAVGTVTMNVTNAATLFGNGNNYAFNDLAGSGNLGQLDLGLPFFYGRTIFFGMDRTATGGAAPYVAF</sequence>